<evidence type="ECO:0000313" key="3">
    <source>
        <dbReference type="Proteomes" id="UP000077051"/>
    </source>
</evidence>
<gene>
    <name evidence="2" type="ORF">MUCCIDRAFT_115747</name>
</gene>
<sequence>MKTPTKTIFLLLLAWIATTVFAQQQCQGIEVLYPKADAIIAQTKEQASTYLILGNTNDGDDDNNKPTLTKVSLIHLDEKNQEVVQDVWTGRDEILRVSAIQQDLTKIKPGSVPNTFWFRIFTQLNGSQCQYESGKFKITTNI</sequence>
<feature type="chain" id="PRO_5007897493" evidence="1">
    <location>
        <begin position="23"/>
        <end position="142"/>
    </location>
</feature>
<dbReference type="EMBL" id="AMYB01000011">
    <property type="protein sequence ID" value="OAC98220.1"/>
    <property type="molecule type" value="Genomic_DNA"/>
</dbReference>
<dbReference type="OrthoDB" id="2249545at2759"/>
<keyword evidence="3" id="KW-1185">Reference proteome</keyword>
<name>A0A168H049_MUCCL</name>
<feature type="signal peptide" evidence="1">
    <location>
        <begin position="1"/>
        <end position="22"/>
    </location>
</feature>
<comment type="caution">
    <text evidence="2">The sequence shown here is derived from an EMBL/GenBank/DDBJ whole genome shotgun (WGS) entry which is preliminary data.</text>
</comment>
<evidence type="ECO:0000313" key="2">
    <source>
        <dbReference type="EMBL" id="OAC98220.1"/>
    </source>
</evidence>
<proteinExistence type="predicted"/>
<evidence type="ECO:0000256" key="1">
    <source>
        <dbReference type="SAM" id="SignalP"/>
    </source>
</evidence>
<reference evidence="2 3" key="1">
    <citation type="submission" date="2015-06" db="EMBL/GenBank/DDBJ databases">
        <title>Expansion of signal transduction pathways in fungi by whole-genome duplication.</title>
        <authorList>
            <consortium name="DOE Joint Genome Institute"/>
            <person name="Corrochano L.M."/>
            <person name="Kuo A."/>
            <person name="Marcet-Houben M."/>
            <person name="Polaino S."/>
            <person name="Salamov A."/>
            <person name="Villalobos J.M."/>
            <person name="Alvarez M.I."/>
            <person name="Avalos J."/>
            <person name="Benito E.P."/>
            <person name="Benoit I."/>
            <person name="Burger G."/>
            <person name="Camino L.P."/>
            <person name="Canovas D."/>
            <person name="Cerda-Olmedo E."/>
            <person name="Cheng J.-F."/>
            <person name="Dominguez A."/>
            <person name="Elias M."/>
            <person name="Eslava A.P."/>
            <person name="Glaser F."/>
            <person name="Grimwood J."/>
            <person name="Gutierrez G."/>
            <person name="Heitman J."/>
            <person name="Henrissat B."/>
            <person name="Iturriaga E.A."/>
            <person name="Lang B.F."/>
            <person name="Lavin J.L."/>
            <person name="Lee S."/>
            <person name="Li W."/>
            <person name="Lindquist E."/>
            <person name="Lopez-Garcia S."/>
            <person name="Luque E.M."/>
            <person name="Marcos A.T."/>
            <person name="Martin J."/>
            <person name="Mccluskey K."/>
            <person name="Medina H.R."/>
            <person name="Miralles-Duran A."/>
            <person name="Miyazaki A."/>
            <person name="Munoz-Torres E."/>
            <person name="Oguiza J.A."/>
            <person name="Ohm R."/>
            <person name="Olmedo M."/>
            <person name="Orejas M."/>
            <person name="Ortiz-Castellanos L."/>
            <person name="Pisabarro A.G."/>
            <person name="Rodriguez-Romero J."/>
            <person name="Ruiz-Herrera J."/>
            <person name="Ruiz-Vazquez R."/>
            <person name="Sanz C."/>
            <person name="Schackwitz W."/>
            <person name="Schmutz J."/>
            <person name="Shahriari M."/>
            <person name="Shelest E."/>
            <person name="Silva-Franco F."/>
            <person name="Soanes D."/>
            <person name="Syed K."/>
            <person name="Tagua V.G."/>
            <person name="Talbot N.J."/>
            <person name="Thon M."/>
            <person name="De Vries R.P."/>
            <person name="Wiebenga A."/>
            <person name="Yadav J.S."/>
            <person name="Braun E.L."/>
            <person name="Baker S."/>
            <person name="Garre V."/>
            <person name="Horwitz B."/>
            <person name="Torres-Martinez S."/>
            <person name="Idnurm A."/>
            <person name="Herrera-Estrella A."/>
            <person name="Gabaldon T."/>
            <person name="Grigoriev I.V."/>
        </authorList>
    </citation>
    <scope>NUCLEOTIDE SEQUENCE [LARGE SCALE GENOMIC DNA]</scope>
    <source>
        <strain evidence="2 3">CBS 277.49</strain>
    </source>
</reference>
<keyword evidence="1" id="KW-0732">Signal</keyword>
<dbReference type="AlphaFoldDB" id="A0A168H049"/>
<organism evidence="2 3">
    <name type="scientific">Mucor lusitanicus CBS 277.49</name>
    <dbReference type="NCBI Taxonomy" id="747725"/>
    <lineage>
        <taxon>Eukaryota</taxon>
        <taxon>Fungi</taxon>
        <taxon>Fungi incertae sedis</taxon>
        <taxon>Mucoromycota</taxon>
        <taxon>Mucoromycotina</taxon>
        <taxon>Mucoromycetes</taxon>
        <taxon>Mucorales</taxon>
        <taxon>Mucorineae</taxon>
        <taxon>Mucoraceae</taxon>
        <taxon>Mucor</taxon>
    </lineage>
</organism>
<dbReference type="Proteomes" id="UP000077051">
    <property type="component" value="Unassembled WGS sequence"/>
</dbReference>
<accession>A0A168H049</accession>
<dbReference type="VEuPathDB" id="FungiDB:MUCCIDRAFT_115747"/>
<protein>
    <submittedName>
        <fullName evidence="2">Uncharacterized protein</fullName>
    </submittedName>
</protein>